<sequence>MIQQILFILLTLVLLQYLHFFYNLNQYLRRGPKKQNILSLIPTKEIQYLIFQFSEEIFLQLIYVLHYADLNNIIQVCFYMTDKGMQNELTYDQFKDFLTMIGVPIQDKHKKYISKLAINGMCKYAIVMDFISNLSCTQ</sequence>
<name>A0AA86NZH2_9EUKA</name>
<evidence type="ECO:0000313" key="2">
    <source>
        <dbReference type="EMBL" id="CAL5992628.1"/>
    </source>
</evidence>
<evidence type="ECO:0000313" key="3">
    <source>
        <dbReference type="Proteomes" id="UP001642409"/>
    </source>
</evidence>
<dbReference type="SUPFAM" id="SSF47473">
    <property type="entry name" value="EF-hand"/>
    <property type="match status" value="1"/>
</dbReference>
<dbReference type="Proteomes" id="UP001642409">
    <property type="component" value="Unassembled WGS sequence"/>
</dbReference>
<dbReference type="AlphaFoldDB" id="A0AA86NZH2"/>
<dbReference type="EMBL" id="CATOUU010000440">
    <property type="protein sequence ID" value="CAI9929557.1"/>
    <property type="molecule type" value="Genomic_DNA"/>
</dbReference>
<evidence type="ECO:0000313" key="1">
    <source>
        <dbReference type="EMBL" id="CAI9929557.1"/>
    </source>
</evidence>
<proteinExistence type="predicted"/>
<reference evidence="1" key="1">
    <citation type="submission" date="2023-06" db="EMBL/GenBank/DDBJ databases">
        <authorList>
            <person name="Kurt Z."/>
        </authorList>
    </citation>
    <scope>NUCLEOTIDE SEQUENCE</scope>
</reference>
<accession>A0AA86NZH2</accession>
<keyword evidence="3" id="KW-1185">Reference proteome</keyword>
<gene>
    <name evidence="2" type="ORF">HINF_LOCUS12671</name>
    <name evidence="1" type="ORF">HINF_LOCUS17202</name>
</gene>
<comment type="caution">
    <text evidence="1">The sequence shown here is derived from an EMBL/GenBank/DDBJ whole genome shotgun (WGS) entry which is preliminary data.</text>
</comment>
<reference evidence="2 3" key="2">
    <citation type="submission" date="2024-07" db="EMBL/GenBank/DDBJ databases">
        <authorList>
            <person name="Akdeniz Z."/>
        </authorList>
    </citation>
    <scope>NUCLEOTIDE SEQUENCE [LARGE SCALE GENOMIC DNA]</scope>
</reference>
<organism evidence="1">
    <name type="scientific">Hexamita inflata</name>
    <dbReference type="NCBI Taxonomy" id="28002"/>
    <lineage>
        <taxon>Eukaryota</taxon>
        <taxon>Metamonada</taxon>
        <taxon>Diplomonadida</taxon>
        <taxon>Hexamitidae</taxon>
        <taxon>Hexamitinae</taxon>
        <taxon>Hexamita</taxon>
    </lineage>
</organism>
<protein>
    <submittedName>
        <fullName evidence="1">EF-hand domain pair</fullName>
    </submittedName>
    <submittedName>
        <fullName evidence="2">EF-hand_domain pair</fullName>
    </submittedName>
</protein>
<dbReference type="InterPro" id="IPR011992">
    <property type="entry name" value="EF-hand-dom_pair"/>
</dbReference>
<dbReference type="EMBL" id="CAXDID020000029">
    <property type="protein sequence ID" value="CAL5992628.1"/>
    <property type="molecule type" value="Genomic_DNA"/>
</dbReference>